<dbReference type="OrthoDB" id="330491at2"/>
<sequence>MIRKLFTYISLFGILSSVSCNVLEAYEINCLNDEFIYQAIDDGHQKSQEPCDGKDHKIEDCFCQKDYSIFDSIKYIKPVFTVSLIDFVSEIPNSLIKNLEYQKPELVFSELYYSKHLNSILLLI</sequence>
<dbReference type="EMBL" id="RQGP01000027">
    <property type="protein sequence ID" value="TGL87509.1"/>
    <property type="molecule type" value="Genomic_DNA"/>
</dbReference>
<evidence type="ECO:0008006" key="3">
    <source>
        <dbReference type="Google" id="ProtNLM"/>
    </source>
</evidence>
<protein>
    <recommendedName>
        <fullName evidence="3">Lipoprotein</fullName>
    </recommendedName>
</protein>
<dbReference type="Proteomes" id="UP000298263">
    <property type="component" value="Unassembled WGS sequence"/>
</dbReference>
<dbReference type="RefSeq" id="WP_135586387.1">
    <property type="nucleotide sequence ID" value="NZ_RQGO01000010.1"/>
</dbReference>
<proteinExistence type="predicted"/>
<reference evidence="1" key="1">
    <citation type="journal article" date="2019" name="PLoS Negl. Trop. Dis.">
        <title>Revisiting the worldwide diversity of Leptospira species in the environment.</title>
        <authorList>
            <person name="Vincent A.T."/>
            <person name="Schiettekatte O."/>
            <person name="Bourhy P."/>
            <person name="Veyrier F.J."/>
            <person name="Picardeau M."/>
        </authorList>
    </citation>
    <scope>NUCLEOTIDE SEQUENCE [LARGE SCALE GENOMIC DNA]</scope>
    <source>
        <strain evidence="1">201702422</strain>
    </source>
</reference>
<evidence type="ECO:0000313" key="2">
    <source>
        <dbReference type="Proteomes" id="UP000298263"/>
    </source>
</evidence>
<dbReference type="AlphaFoldDB" id="A0A4Z1A1X5"/>
<name>A0A4Z1A1X5_9LEPT</name>
<keyword evidence="2" id="KW-1185">Reference proteome</keyword>
<organism evidence="1 2">
    <name type="scientific">Leptospira congkakensis</name>
    <dbReference type="NCBI Taxonomy" id="2484932"/>
    <lineage>
        <taxon>Bacteria</taxon>
        <taxon>Pseudomonadati</taxon>
        <taxon>Spirochaetota</taxon>
        <taxon>Spirochaetia</taxon>
        <taxon>Leptospirales</taxon>
        <taxon>Leptospiraceae</taxon>
        <taxon>Leptospira</taxon>
    </lineage>
</organism>
<accession>A0A4Z1A1X5</accession>
<evidence type="ECO:0000313" key="1">
    <source>
        <dbReference type="EMBL" id="TGL87509.1"/>
    </source>
</evidence>
<dbReference type="PROSITE" id="PS51257">
    <property type="entry name" value="PROKAR_LIPOPROTEIN"/>
    <property type="match status" value="1"/>
</dbReference>
<comment type="caution">
    <text evidence="1">The sequence shown here is derived from an EMBL/GenBank/DDBJ whole genome shotgun (WGS) entry which is preliminary data.</text>
</comment>
<gene>
    <name evidence="1" type="ORF">EHQ69_15435</name>
</gene>